<proteinExistence type="inferred from homology"/>
<evidence type="ECO:0000313" key="3">
    <source>
        <dbReference type="EMBL" id="VFJ46783.1"/>
    </source>
</evidence>
<dbReference type="HAMAP" id="MF_00634">
    <property type="entry name" value="UPF0235"/>
    <property type="match status" value="1"/>
</dbReference>
<dbReference type="PANTHER" id="PTHR13420">
    <property type="entry name" value="UPF0235 PROTEIN C15ORF40"/>
    <property type="match status" value="1"/>
</dbReference>
<comment type="similarity">
    <text evidence="1 2">Belongs to the UPF0235 family.</text>
</comment>
<sequence length="109" mass="12147">MTWFCQEQNALILEIAVQPRASRNEVAGVRGERLKLRITAPPVDGKANGEIIRFLAGEFRVPKSHLTILSGERGRNKRIRVRAPRVFPAWLSSLSNASRKNSAPPVSEC</sequence>
<reference evidence="3" key="1">
    <citation type="submission" date="2019-02" db="EMBL/GenBank/DDBJ databases">
        <authorList>
            <person name="Gruber-Vodicka R. H."/>
            <person name="Seah K. B. B."/>
        </authorList>
    </citation>
    <scope>NUCLEOTIDE SEQUENCE</scope>
    <source>
        <strain evidence="3">BECK_DK47</strain>
    </source>
</reference>
<gene>
    <name evidence="3" type="ORF">BECKDK2373B_GA0170837_101427</name>
</gene>
<evidence type="ECO:0000256" key="1">
    <source>
        <dbReference type="ARBA" id="ARBA00010364"/>
    </source>
</evidence>
<dbReference type="SUPFAM" id="SSF69786">
    <property type="entry name" value="YggU-like"/>
    <property type="match status" value="1"/>
</dbReference>
<dbReference type="InterPro" id="IPR003746">
    <property type="entry name" value="DUF167"/>
</dbReference>
<dbReference type="GO" id="GO:0005737">
    <property type="term" value="C:cytoplasm"/>
    <property type="evidence" value="ECO:0007669"/>
    <property type="project" value="TreeGrafter"/>
</dbReference>
<dbReference type="SMART" id="SM01152">
    <property type="entry name" value="DUF167"/>
    <property type="match status" value="1"/>
</dbReference>
<organism evidence="3">
    <name type="scientific">Candidatus Kentrum sp. DK</name>
    <dbReference type="NCBI Taxonomy" id="2126562"/>
    <lineage>
        <taxon>Bacteria</taxon>
        <taxon>Pseudomonadati</taxon>
        <taxon>Pseudomonadota</taxon>
        <taxon>Gammaproteobacteria</taxon>
        <taxon>Candidatus Kentrum</taxon>
    </lineage>
</organism>
<dbReference type="NCBIfam" id="TIGR00251">
    <property type="entry name" value="DUF167 family protein"/>
    <property type="match status" value="1"/>
</dbReference>
<dbReference type="Pfam" id="PF02594">
    <property type="entry name" value="DUF167"/>
    <property type="match status" value="1"/>
</dbReference>
<protein>
    <recommendedName>
        <fullName evidence="2">UPF0235 protein BECKDK2373B_GA0170837_101427</fullName>
    </recommendedName>
</protein>
<dbReference type="Gene3D" id="3.30.1200.10">
    <property type="entry name" value="YggU-like"/>
    <property type="match status" value="1"/>
</dbReference>
<evidence type="ECO:0000256" key="2">
    <source>
        <dbReference type="HAMAP-Rule" id="MF_00634"/>
    </source>
</evidence>
<dbReference type="PANTHER" id="PTHR13420:SF7">
    <property type="entry name" value="UPF0235 PROTEIN C15ORF40"/>
    <property type="match status" value="1"/>
</dbReference>
<dbReference type="InterPro" id="IPR036591">
    <property type="entry name" value="YggU-like_sf"/>
</dbReference>
<name>A0A450S4L7_9GAMM</name>
<dbReference type="AlphaFoldDB" id="A0A450S4L7"/>
<accession>A0A450S4L7</accession>
<dbReference type="EMBL" id="CAADEX010000014">
    <property type="protein sequence ID" value="VFJ46783.1"/>
    <property type="molecule type" value="Genomic_DNA"/>
</dbReference>